<proteinExistence type="predicted"/>
<protein>
    <submittedName>
        <fullName evidence="1">Uncharacterized protein</fullName>
    </submittedName>
</protein>
<accession>A0ACB9RNF6</accession>
<name>A0ACB9RNF6_9MYRT</name>
<keyword evidence="2" id="KW-1185">Reference proteome</keyword>
<comment type="caution">
    <text evidence="1">The sequence shown here is derived from an EMBL/GenBank/DDBJ whole genome shotgun (WGS) entry which is preliminary data.</text>
</comment>
<organism evidence="1 2">
    <name type="scientific">Melastoma candidum</name>
    <dbReference type="NCBI Taxonomy" id="119954"/>
    <lineage>
        <taxon>Eukaryota</taxon>
        <taxon>Viridiplantae</taxon>
        <taxon>Streptophyta</taxon>
        <taxon>Embryophyta</taxon>
        <taxon>Tracheophyta</taxon>
        <taxon>Spermatophyta</taxon>
        <taxon>Magnoliopsida</taxon>
        <taxon>eudicotyledons</taxon>
        <taxon>Gunneridae</taxon>
        <taxon>Pentapetalae</taxon>
        <taxon>rosids</taxon>
        <taxon>malvids</taxon>
        <taxon>Myrtales</taxon>
        <taxon>Melastomataceae</taxon>
        <taxon>Melastomatoideae</taxon>
        <taxon>Melastomateae</taxon>
        <taxon>Melastoma</taxon>
    </lineage>
</organism>
<gene>
    <name evidence="1" type="ORF">MLD38_005667</name>
</gene>
<evidence type="ECO:0000313" key="1">
    <source>
        <dbReference type="EMBL" id="KAI4379356.1"/>
    </source>
</evidence>
<reference evidence="2" key="1">
    <citation type="journal article" date="2023" name="Front. Plant Sci.">
        <title>Chromosomal-level genome assembly of Melastoma candidum provides insights into trichome evolution.</title>
        <authorList>
            <person name="Zhong Y."/>
            <person name="Wu W."/>
            <person name="Sun C."/>
            <person name="Zou P."/>
            <person name="Liu Y."/>
            <person name="Dai S."/>
            <person name="Zhou R."/>
        </authorList>
    </citation>
    <scope>NUCLEOTIDE SEQUENCE [LARGE SCALE GENOMIC DNA]</scope>
</reference>
<dbReference type="EMBL" id="CM042882">
    <property type="protein sequence ID" value="KAI4379356.1"/>
    <property type="molecule type" value="Genomic_DNA"/>
</dbReference>
<evidence type="ECO:0000313" key="2">
    <source>
        <dbReference type="Proteomes" id="UP001057402"/>
    </source>
</evidence>
<sequence length="1606" mass="180643">MPDGDVSEVGNGLEKDPKKIARKYQLDLCKKALEENVIVYLETGCGKTHIAVLLIYELSHLIRKPQQNICVFLAPTVALVQQQARVIEESLDMKVGCYSGGSKRLKTHEEWEKEIEKYEVFVMTPMILLQNLSHQFMKMEFIALLIFDECHHAQIKSGHPYAEIMKVFYKDDLPKLPRIFGMTASPIVGRGASDLDNLSRCINSLERLLDAKVYTVEDRGELDNYVAPPVIKVYFYGSTQPGASISYKSYFDQLEEIKRQCLSMLSRKTDDFENIQSTKRMLGRIHESILVCAEKLGLWGAMQACQIFLGLGVDNSERLSVIEAEGNSSDMSVCDLYLNKASTLNEDDQLSNLSSKEGLTEPLFSSKLSCLVGILSSFRSRPNMKCIVFVNRVVVAMSLTYILKNIAVLGYWKCDYLVGINSAQRSMSRKNMKIILEKFQSGKLNLLVATKVGEEGLDIQSCCLVIRFDPPETVASFIQSRGRARVRHSEYAFLVDRHSNNELDLIEKFKKEEARMNVEIASRTSEATFSTDEESIYKVESSGASVSSAYSLSLLYQYCAKLPHDEYFDPLPRFYYFDDTEGTICHIILPSNSPIHQIISTTQMSREAAKKDASLRAIKELHEVGALDDYLLPLREHANQEEMMSDYDFDNIDDKAIRGELHEMLVPSVLKEAWSHSDEVVHLNYYFISFCPDPVDRTYKEFGLFVKTPLPSEAEVLELELHLAHGRTVTTKLIHLGVVGFDKNEIFKAQKFQEMFLKVILDRAEFVQGFVALGENKNFPAGVSLFYLLLPVLCYSDKNNFVDWKTIRRCLSSPVFGNPTDGLKRVDTYSESTVVLENGTLNISDVENSLVYVPHKKEFYFVTSINWDKNGHSLYKEADRLTHVENLSRKFGIHLKHAEQPLLHAKPLFSLHNLLHKRKQEDSGARELEEYFIDLPPELCQLKILGFSKDIGSSLSLLPSIIHRLVNLLVAVQLKEEFSMSFPEGKEVTAETLLKALTTEKCQERFSLERLEVLGDAFLKFSVGRHLFLLHDALDEGGLTGKRSNTVNNSNLFKLAVEKNLQVYIRDQPFEPSQFFAVGRPCQNNCNNKTEGTIHSRKSSKVNNSTKISEVRCNRNHHWLPRKTVADVLEALVGAFLVDSGFKAATAFLKWIGINTDFNNLQVSKALAASVQFMPLTDIMDVHSIQHHLGYKFKHVGLLLQAFIHPSYNKHAGGCYQRLEFLGDAVLDYLITSYLFTAYPKLKPGQLTDLRSLSVNNKAFAGVAVARSFHQFLLHDSPSLSKAIEDFAASLNKPARERGSQEGPKCPKALGDVVESSVGAFLLDTGFDLNKVWSMMVSFLDPIAGLSSLQLSPIRDLRELCQSRNWDLELPATKDGNSYTVEARVKGKNISVAASCTNRNKNDAIKISALGILAKLKAAGHLPKTTPLEEALKSTPKMKPKLIGYDEAVVEVSSSGPTQFDHIKVESVKYPADSRTSVNKSPTRIVSLSDQLLRQSKSARQCLTERIDESSSCSDLKRSGEALKSAKSHLHEICAANCWNPPLFECCQTEGPGHLMLFTYKVIVEVEDSPNRVLECFSEPRPKKKAAAEHAAEGAIWYLKHQGYIK</sequence>
<dbReference type="Proteomes" id="UP001057402">
    <property type="component" value="Chromosome 3"/>
</dbReference>